<dbReference type="Pfam" id="PF01933">
    <property type="entry name" value="CofD"/>
    <property type="match status" value="1"/>
</dbReference>
<dbReference type="SUPFAM" id="SSF142338">
    <property type="entry name" value="CofD-like"/>
    <property type="match status" value="1"/>
</dbReference>
<dbReference type="AlphaFoldDB" id="A0A1F5NMA5"/>
<dbReference type="GO" id="GO:0005737">
    <property type="term" value="C:cytoplasm"/>
    <property type="evidence" value="ECO:0007669"/>
    <property type="project" value="UniProtKB-SubCell"/>
</dbReference>
<comment type="similarity">
    <text evidence="2">Belongs to the gluconeogenesis factor family.</text>
</comment>
<dbReference type="PANTHER" id="PTHR30135">
    <property type="entry name" value="UNCHARACTERIZED PROTEIN YVCK-RELATED"/>
    <property type="match status" value="1"/>
</dbReference>
<keyword evidence="1 2" id="KW-0963">Cytoplasm</keyword>
<dbReference type="GO" id="GO:0008360">
    <property type="term" value="P:regulation of cell shape"/>
    <property type="evidence" value="ECO:0007669"/>
    <property type="project" value="UniProtKB-UniRule"/>
</dbReference>
<reference evidence="3 4" key="1">
    <citation type="journal article" date="2016" name="Nat. Commun.">
        <title>Thousands of microbial genomes shed light on interconnected biogeochemical processes in an aquifer system.</title>
        <authorList>
            <person name="Anantharaman K."/>
            <person name="Brown C.T."/>
            <person name="Hug L.A."/>
            <person name="Sharon I."/>
            <person name="Castelle C.J."/>
            <person name="Probst A.J."/>
            <person name="Thomas B.C."/>
            <person name="Singh A."/>
            <person name="Wilkins M.J."/>
            <person name="Karaoz U."/>
            <person name="Brodie E.L."/>
            <person name="Williams K.H."/>
            <person name="Hubbard S.S."/>
            <person name="Banfield J.F."/>
        </authorList>
    </citation>
    <scope>NUCLEOTIDE SEQUENCE [LARGE SCALE GENOMIC DNA]</scope>
</reference>
<dbReference type="GO" id="GO:0043743">
    <property type="term" value="F:LPPG:FO 2-phospho-L-lactate transferase activity"/>
    <property type="evidence" value="ECO:0007669"/>
    <property type="project" value="InterPro"/>
</dbReference>
<dbReference type="Proteomes" id="UP000176864">
    <property type="component" value="Unassembled WGS sequence"/>
</dbReference>
<evidence type="ECO:0000256" key="1">
    <source>
        <dbReference type="ARBA" id="ARBA00022490"/>
    </source>
</evidence>
<dbReference type="PANTHER" id="PTHR30135:SF3">
    <property type="entry name" value="GLUCONEOGENESIS FACTOR-RELATED"/>
    <property type="match status" value="1"/>
</dbReference>
<accession>A0A1F5NMA5</accession>
<dbReference type="STRING" id="1817824.A2751_01400"/>
<dbReference type="CDD" id="cd07187">
    <property type="entry name" value="YvcK_like"/>
    <property type="match status" value="1"/>
</dbReference>
<comment type="caution">
    <text evidence="3">The sequence shown here is derived from an EMBL/GenBank/DDBJ whole genome shotgun (WGS) entry which is preliminary data.</text>
</comment>
<comment type="subcellular location">
    <subcellularLocation>
        <location evidence="2">Cytoplasm</location>
    </subcellularLocation>
</comment>
<dbReference type="InterPro" id="IPR002882">
    <property type="entry name" value="CofD"/>
</dbReference>
<dbReference type="InterPro" id="IPR038136">
    <property type="entry name" value="CofD-like_dom_sf"/>
</dbReference>
<dbReference type="Gene3D" id="3.40.50.10680">
    <property type="entry name" value="CofD-like domains"/>
    <property type="match status" value="1"/>
</dbReference>
<dbReference type="EMBL" id="MFEK01000013">
    <property type="protein sequence ID" value="OGE78831.1"/>
    <property type="molecule type" value="Genomic_DNA"/>
</dbReference>
<organism evidence="3 4">
    <name type="scientific">Candidatus Doudnabacteria bacterium RIFCSPHIGHO2_01_FULL_46_14</name>
    <dbReference type="NCBI Taxonomy" id="1817824"/>
    <lineage>
        <taxon>Bacteria</taxon>
        <taxon>Candidatus Doudnaibacteriota</taxon>
    </lineage>
</organism>
<comment type="function">
    <text evidence="2">Required for morphogenesis under gluconeogenic growth conditions.</text>
</comment>
<evidence type="ECO:0000256" key="2">
    <source>
        <dbReference type="HAMAP-Rule" id="MF_00973"/>
    </source>
</evidence>
<evidence type="ECO:0000313" key="3">
    <source>
        <dbReference type="EMBL" id="OGE78831.1"/>
    </source>
</evidence>
<dbReference type="InterPro" id="IPR010119">
    <property type="entry name" value="Gluconeogen_factor"/>
</dbReference>
<dbReference type="NCBIfam" id="TIGR01826">
    <property type="entry name" value="CofD_related"/>
    <property type="match status" value="1"/>
</dbReference>
<gene>
    <name evidence="3" type="ORF">A2751_01400</name>
</gene>
<sequence length="327" mass="35363">MKNIVIIGGGTGTFTLLSGLRQFPTNNSVIVSTADDGGSTGKLREELNVIPPGDIRQCLVGLSYTDEEVRNLFSYRFAKGSLAGHTVGNIIITALEKSTGSIEKAIVTAAKMLNVRGEVVPVTLYPTTLTAVLANGKRIVGEHNIDELPASQQRAQIKSLDLTPKKSANPRAIRLINDAHAIVFGPGDLFTSIIPNLLVKGMKEAIKKSKAQKIYVANIMTKHGQTDDFKCSDCAGALQKYLGAKLDYVVVNTAKPDAKTVREYAKEKAAVMVPDMEALKKQSIKVAAENLISKKPVVKVPGDSLRRSLARHDSEKLARIIYDILND</sequence>
<name>A0A1F5NMA5_9BACT</name>
<protein>
    <recommendedName>
        <fullName evidence="2">Putative gluconeogenesis factor</fullName>
    </recommendedName>
</protein>
<evidence type="ECO:0000313" key="4">
    <source>
        <dbReference type="Proteomes" id="UP000176864"/>
    </source>
</evidence>
<proteinExistence type="inferred from homology"/>
<dbReference type="HAMAP" id="MF_00973">
    <property type="entry name" value="Gluconeogen_factor"/>
    <property type="match status" value="1"/>
</dbReference>